<sequence length="85" mass="9032">MKNKQINLSADVCDLGRQTFIAPDKSGSAGMDGGFVPVGKKPAVFEQPSDLVRTGLPFGVSERGFGDAKAVKPLRMKAYGCPEVF</sequence>
<reference evidence="1" key="1">
    <citation type="submission" date="2018-06" db="EMBL/GenBank/DDBJ databases">
        <authorList>
            <consortium name="Pathogen Informatics"/>
            <person name="Doyle S."/>
        </authorList>
    </citation>
    <scope>NUCLEOTIDE SEQUENCE [LARGE SCALE GENOMIC DNA]</scope>
    <source>
        <strain evidence="1">NCTC11421</strain>
    </source>
</reference>
<protein>
    <submittedName>
        <fullName evidence="1">Uncharacterized protein</fullName>
    </submittedName>
</protein>
<evidence type="ECO:0000313" key="1">
    <source>
        <dbReference type="EMBL" id="SUA25226.1"/>
    </source>
</evidence>
<name>A0A378W398_NEIGO</name>
<gene>
    <name evidence="1" type="ORF">NCTC11421_03238</name>
</gene>
<accession>A0A378W398</accession>
<proteinExistence type="predicted"/>
<dbReference type="AlphaFoldDB" id="A0A378W398"/>
<dbReference type="EMBL" id="UGRI01000001">
    <property type="protein sequence ID" value="SUA25226.1"/>
    <property type="molecule type" value="Genomic_DNA"/>
</dbReference>
<organism evidence="1">
    <name type="scientific">Neisseria gonorrhoeae</name>
    <dbReference type="NCBI Taxonomy" id="485"/>
    <lineage>
        <taxon>Bacteria</taxon>
        <taxon>Pseudomonadati</taxon>
        <taxon>Pseudomonadota</taxon>
        <taxon>Betaproteobacteria</taxon>
        <taxon>Neisseriales</taxon>
        <taxon>Neisseriaceae</taxon>
        <taxon>Neisseria</taxon>
    </lineage>
</organism>